<dbReference type="AlphaFoldDB" id="A0A8T1MYV0"/>
<reference evidence="1 2" key="1">
    <citation type="journal article" date="2018" name="Biotechnol. Adv.">
        <title>Improved genomic resources and new bioinformatic workflow for the carcinogenic parasite Clonorchis sinensis: Biotechnological implications.</title>
        <authorList>
            <person name="Wang D."/>
            <person name="Korhonen P.K."/>
            <person name="Gasser R.B."/>
            <person name="Young N.D."/>
        </authorList>
    </citation>
    <scope>NUCLEOTIDE SEQUENCE [LARGE SCALE GENOMIC DNA]</scope>
    <source>
        <strain evidence="1">Cs-k2</strain>
    </source>
</reference>
<evidence type="ECO:0000313" key="1">
    <source>
        <dbReference type="EMBL" id="KAG5454035.1"/>
    </source>
</evidence>
<reference evidence="1 2" key="2">
    <citation type="journal article" date="2021" name="Genomics">
        <title>High-quality reference genome for Clonorchis sinensis.</title>
        <authorList>
            <person name="Young N.D."/>
            <person name="Stroehlein A.J."/>
            <person name="Kinkar L."/>
            <person name="Wang T."/>
            <person name="Sohn W.M."/>
            <person name="Chang B.C.H."/>
            <person name="Kaur P."/>
            <person name="Weisz D."/>
            <person name="Dudchenko O."/>
            <person name="Aiden E.L."/>
            <person name="Korhonen P.K."/>
            <person name="Gasser R.B."/>
        </authorList>
    </citation>
    <scope>NUCLEOTIDE SEQUENCE [LARGE SCALE GENOMIC DNA]</scope>
    <source>
        <strain evidence="1">Cs-k2</strain>
    </source>
</reference>
<accession>A0A8T1MYV0</accession>
<sequence length="105" mass="11559">MLFDCVINSFYWLCISLIPVLPLSLTTSWATIHASMLSCPLRTKEFVALSVTGSRTTSTVIQPPGFYIRSSSLSCHFLRNLFFFGPPSAVCNPAHPVSSWLIFGG</sequence>
<proteinExistence type="predicted"/>
<name>A0A8T1MYV0_CLOSI</name>
<evidence type="ECO:0000313" key="2">
    <source>
        <dbReference type="Proteomes" id="UP000286415"/>
    </source>
</evidence>
<dbReference type="Proteomes" id="UP000286415">
    <property type="component" value="Unassembled WGS sequence"/>
</dbReference>
<comment type="caution">
    <text evidence="1">The sequence shown here is derived from an EMBL/GenBank/DDBJ whole genome shotgun (WGS) entry which is preliminary data.</text>
</comment>
<protein>
    <submittedName>
        <fullName evidence="1">Uncharacterized protein</fullName>
    </submittedName>
</protein>
<dbReference type="EMBL" id="NIRI02000010">
    <property type="protein sequence ID" value="KAG5454035.1"/>
    <property type="molecule type" value="Genomic_DNA"/>
</dbReference>
<gene>
    <name evidence="1" type="ORF">CSKR_201899</name>
</gene>
<keyword evidence="2" id="KW-1185">Reference proteome</keyword>
<organism evidence="1 2">
    <name type="scientific">Clonorchis sinensis</name>
    <name type="common">Chinese liver fluke</name>
    <dbReference type="NCBI Taxonomy" id="79923"/>
    <lineage>
        <taxon>Eukaryota</taxon>
        <taxon>Metazoa</taxon>
        <taxon>Spiralia</taxon>
        <taxon>Lophotrochozoa</taxon>
        <taxon>Platyhelminthes</taxon>
        <taxon>Trematoda</taxon>
        <taxon>Digenea</taxon>
        <taxon>Opisthorchiida</taxon>
        <taxon>Opisthorchiata</taxon>
        <taxon>Opisthorchiidae</taxon>
        <taxon>Clonorchis</taxon>
    </lineage>
</organism>